<accession>A0A9K3M467</accession>
<dbReference type="OrthoDB" id="498381at2759"/>
<dbReference type="Proteomes" id="UP000693970">
    <property type="component" value="Unassembled WGS sequence"/>
</dbReference>
<dbReference type="EMBL" id="JAGRRH010000002">
    <property type="protein sequence ID" value="KAG7373509.1"/>
    <property type="molecule type" value="Genomic_DNA"/>
</dbReference>
<comment type="caution">
    <text evidence="2">The sequence shown here is derived from an EMBL/GenBank/DDBJ whole genome shotgun (WGS) entry which is preliminary data.</text>
</comment>
<evidence type="ECO:0000313" key="2">
    <source>
        <dbReference type="EMBL" id="KAG7373509.1"/>
    </source>
</evidence>
<dbReference type="PANTHER" id="PTHR33418">
    <property type="entry name" value="HELICASE-ASSOCIATED"/>
    <property type="match status" value="1"/>
</dbReference>
<name>A0A9K3M467_9STRA</name>
<organism evidence="2 3">
    <name type="scientific">Nitzschia inconspicua</name>
    <dbReference type="NCBI Taxonomy" id="303405"/>
    <lineage>
        <taxon>Eukaryota</taxon>
        <taxon>Sar</taxon>
        <taxon>Stramenopiles</taxon>
        <taxon>Ochrophyta</taxon>
        <taxon>Bacillariophyta</taxon>
        <taxon>Bacillariophyceae</taxon>
        <taxon>Bacillariophycidae</taxon>
        <taxon>Bacillariales</taxon>
        <taxon>Bacillariaceae</taxon>
        <taxon>Nitzschia</taxon>
    </lineage>
</organism>
<keyword evidence="2" id="KW-0378">Hydrolase</keyword>
<proteinExistence type="predicted"/>
<keyword evidence="2" id="KW-0547">Nucleotide-binding</keyword>
<reference evidence="2" key="1">
    <citation type="journal article" date="2021" name="Sci. Rep.">
        <title>Diploid genomic architecture of Nitzschia inconspicua, an elite biomass production diatom.</title>
        <authorList>
            <person name="Oliver A."/>
            <person name="Podell S."/>
            <person name="Pinowska A."/>
            <person name="Traller J.C."/>
            <person name="Smith S.R."/>
            <person name="McClure R."/>
            <person name="Beliaev A."/>
            <person name="Bohutskyi P."/>
            <person name="Hill E.A."/>
            <person name="Rabines A."/>
            <person name="Zheng H."/>
            <person name="Allen L.Z."/>
            <person name="Kuo A."/>
            <person name="Grigoriev I.V."/>
            <person name="Allen A.E."/>
            <person name="Hazlebeck D."/>
            <person name="Allen E.E."/>
        </authorList>
    </citation>
    <scope>NUCLEOTIDE SEQUENCE</scope>
    <source>
        <strain evidence="2">Hildebrandi</strain>
    </source>
</reference>
<keyword evidence="2" id="KW-0067">ATP-binding</keyword>
<dbReference type="Pfam" id="PF03457">
    <property type="entry name" value="HA"/>
    <property type="match status" value="1"/>
</dbReference>
<evidence type="ECO:0000313" key="3">
    <source>
        <dbReference type="Proteomes" id="UP000693970"/>
    </source>
</evidence>
<gene>
    <name evidence="2" type="ORF">IV203_034233</name>
</gene>
<dbReference type="GO" id="GO:0004386">
    <property type="term" value="F:helicase activity"/>
    <property type="evidence" value="ECO:0007669"/>
    <property type="project" value="UniProtKB-KW"/>
</dbReference>
<keyword evidence="3" id="KW-1185">Reference proteome</keyword>
<dbReference type="InterPro" id="IPR005114">
    <property type="entry name" value="Helicase_assoc"/>
</dbReference>
<dbReference type="PANTHER" id="PTHR33418:SF1">
    <property type="entry name" value="HELICASE-ASSOCIATED DOMAIN-CONTAINING PROTEIN"/>
    <property type="match status" value="1"/>
</dbReference>
<sequence>MDPIILLNTHCIDPPDGFSQDIESLLYFLNKAEVVATSISFTSMAPKKCHSNLDAFESTPIRPHHEQVTIRKQDSFVTGTHNHQLILHPEGKTSDPICASAGSSFSEVSSIMDDDPFNLEEPEKLQKGLAFLPNGQFSTDSATTSYSSPSIRLSDYHTSQWGSRFKELLLFQQEHGHLLVPYFYLPNSKLSQWVKRQRHQYKRKHMGHHSTLTDEREELLLEIGFIFDSHRAICQMRFETLTAYYLAYGRCQLPANSKDCSLNVWIKHQRRQYILSIKGKRVA</sequence>
<reference evidence="2" key="2">
    <citation type="submission" date="2021-04" db="EMBL/GenBank/DDBJ databases">
        <authorList>
            <person name="Podell S."/>
        </authorList>
    </citation>
    <scope>NUCLEOTIDE SEQUENCE</scope>
    <source>
        <strain evidence="2">Hildebrandi</strain>
    </source>
</reference>
<evidence type="ECO:0000259" key="1">
    <source>
        <dbReference type="Pfam" id="PF03457"/>
    </source>
</evidence>
<keyword evidence="2" id="KW-0347">Helicase</keyword>
<protein>
    <submittedName>
        <fullName evidence="2">Helicase domain protein</fullName>
    </submittedName>
</protein>
<feature type="domain" description="Helicase-associated" evidence="1">
    <location>
        <begin position="158"/>
        <end position="225"/>
    </location>
</feature>
<dbReference type="AlphaFoldDB" id="A0A9K3M467"/>